<name>A0A1E5NZ89_9ACTN</name>
<dbReference type="AlphaFoldDB" id="A0A1E5NZ89"/>
<reference evidence="2 3" key="1">
    <citation type="submission" date="2016-08" db="EMBL/GenBank/DDBJ databases">
        <title>Complete genome sequence of Streptomyces agglomeratus strain 6-3-2, a novel anti-MRSA actinomycete isolated from Wuli of Tebit, China.</title>
        <authorList>
            <person name="Chen X."/>
        </authorList>
    </citation>
    <scope>NUCLEOTIDE SEQUENCE [LARGE SCALE GENOMIC DNA]</scope>
    <source>
        <strain evidence="2 3">6-3-2</strain>
    </source>
</reference>
<sequence>MTTAPARTTLLTACRLCTGRPATILESVSVSRLDNNRIADQRASELGDGAHTHADVSGDMHTVRPTGATS</sequence>
<evidence type="ECO:0000313" key="3">
    <source>
        <dbReference type="Proteomes" id="UP000095759"/>
    </source>
</evidence>
<dbReference type="RefSeq" id="WP_069936214.1">
    <property type="nucleotide sequence ID" value="NZ_MEHJ01000002.1"/>
</dbReference>
<dbReference type="OrthoDB" id="9951292at2"/>
<dbReference type="EMBL" id="MEHJ01000002">
    <property type="protein sequence ID" value="OEJ21584.1"/>
    <property type="molecule type" value="Genomic_DNA"/>
</dbReference>
<feature type="compositionally biased region" description="Basic and acidic residues" evidence="1">
    <location>
        <begin position="44"/>
        <end position="62"/>
    </location>
</feature>
<feature type="region of interest" description="Disordered" evidence="1">
    <location>
        <begin position="44"/>
        <end position="70"/>
    </location>
</feature>
<protein>
    <submittedName>
        <fullName evidence="2">Uncharacterized protein</fullName>
    </submittedName>
</protein>
<evidence type="ECO:0000256" key="1">
    <source>
        <dbReference type="SAM" id="MobiDB-lite"/>
    </source>
</evidence>
<gene>
    <name evidence="2" type="ORF">AS594_39315</name>
</gene>
<organism evidence="2 3">
    <name type="scientific">Streptomyces agglomeratus</name>
    <dbReference type="NCBI Taxonomy" id="285458"/>
    <lineage>
        <taxon>Bacteria</taxon>
        <taxon>Bacillati</taxon>
        <taxon>Actinomycetota</taxon>
        <taxon>Actinomycetes</taxon>
        <taxon>Kitasatosporales</taxon>
        <taxon>Streptomycetaceae</taxon>
        <taxon>Streptomyces</taxon>
    </lineage>
</organism>
<comment type="caution">
    <text evidence="2">The sequence shown here is derived from an EMBL/GenBank/DDBJ whole genome shotgun (WGS) entry which is preliminary data.</text>
</comment>
<proteinExistence type="predicted"/>
<dbReference type="Proteomes" id="UP000095759">
    <property type="component" value="Unassembled WGS sequence"/>
</dbReference>
<keyword evidence="3" id="KW-1185">Reference proteome</keyword>
<accession>A0A1E5NZ89</accession>
<evidence type="ECO:0000313" key="2">
    <source>
        <dbReference type="EMBL" id="OEJ21584.1"/>
    </source>
</evidence>